<dbReference type="GO" id="GO:0050660">
    <property type="term" value="F:flavin adenine dinucleotide binding"/>
    <property type="evidence" value="ECO:0007669"/>
    <property type="project" value="UniProtKB-UniRule"/>
</dbReference>
<keyword evidence="9 10" id="KW-0511">Multifunctional enzyme</keyword>
<comment type="cofactor">
    <cofactor evidence="10">
        <name>FAD</name>
        <dbReference type="ChEBI" id="CHEBI:57692"/>
    </cofactor>
</comment>
<protein>
    <recommendedName>
        <fullName evidence="10">tRNA 5-methylaminomethyl-2-thiouridine biosynthesis bifunctional protein MnmC</fullName>
        <shortName evidence="10">tRNA mnm(5)s(2)U biosynthesis bifunctional protein</shortName>
    </recommendedName>
    <domain>
        <recommendedName>
            <fullName evidence="10">tRNA (mnm(5)s(2)U34)-methyltransferase</fullName>
            <ecNumber evidence="10">2.1.1.61</ecNumber>
        </recommendedName>
    </domain>
    <domain>
        <recommendedName>
            <fullName evidence="10">FAD-dependent cmnm(5)s(2)U34 oxidoreductase</fullName>
            <ecNumber evidence="10">1.5.-.-</ecNumber>
        </recommendedName>
    </domain>
</protein>
<comment type="caution">
    <text evidence="14">The sequence shown here is derived from an EMBL/GenBank/DDBJ whole genome shotgun (WGS) entry which is preliminary data.</text>
</comment>
<dbReference type="InterPro" id="IPR017610">
    <property type="entry name" value="tRNA_S-uridine_synth_MnmC_C"/>
</dbReference>
<feature type="region of interest" description="FAD-dependent cmnm(5)s(2)U34 oxidoreductase" evidence="10">
    <location>
        <begin position="252"/>
        <end position="635"/>
    </location>
</feature>
<dbReference type="EMBL" id="JALGBI010000001">
    <property type="protein sequence ID" value="MCJ0763144.1"/>
    <property type="molecule type" value="Genomic_DNA"/>
</dbReference>
<dbReference type="PANTHER" id="PTHR13847:SF283">
    <property type="entry name" value="TRNA 5-METHYLAMINOMETHYL-2-THIOURIDINE BIOSYNTHESIS BIFUNCTIONAL PROTEIN MNMC"/>
    <property type="match status" value="1"/>
</dbReference>
<dbReference type="Gene3D" id="3.40.50.150">
    <property type="entry name" value="Vaccinia Virus protein VP39"/>
    <property type="match status" value="1"/>
</dbReference>
<dbReference type="NCBIfam" id="NF033855">
    <property type="entry name" value="tRNA_MNMC2"/>
    <property type="match status" value="1"/>
</dbReference>
<gene>
    <name evidence="10 14" type="primary">mnmC</name>
    <name evidence="14" type="ORF">MMF98_07980</name>
</gene>
<evidence type="ECO:0000256" key="7">
    <source>
        <dbReference type="ARBA" id="ARBA00022827"/>
    </source>
</evidence>
<organism evidence="14 15">
    <name type="scientific">Variovorax terrae</name>
    <dbReference type="NCBI Taxonomy" id="2923278"/>
    <lineage>
        <taxon>Bacteria</taxon>
        <taxon>Pseudomonadati</taxon>
        <taxon>Pseudomonadota</taxon>
        <taxon>Betaproteobacteria</taxon>
        <taxon>Burkholderiales</taxon>
        <taxon>Comamonadaceae</taxon>
        <taxon>Variovorax</taxon>
    </lineage>
</organism>
<evidence type="ECO:0000256" key="1">
    <source>
        <dbReference type="ARBA" id="ARBA00022490"/>
    </source>
</evidence>
<dbReference type="GO" id="GO:0005737">
    <property type="term" value="C:cytoplasm"/>
    <property type="evidence" value="ECO:0007669"/>
    <property type="project" value="UniProtKB-SubCell"/>
</dbReference>
<keyword evidence="7 10" id="KW-0274">FAD</keyword>
<dbReference type="Gene3D" id="3.50.50.60">
    <property type="entry name" value="FAD/NAD(P)-binding domain"/>
    <property type="match status" value="1"/>
</dbReference>
<comment type="similarity">
    <text evidence="10">In the N-terminal section; belongs to the methyltransferase superfamily. tRNA (mnm(5)s(2)U34)-methyltransferase family.</text>
</comment>
<comment type="catalytic activity">
    <reaction evidence="10">
        <text>5-aminomethyl-2-thiouridine(34) in tRNA + S-adenosyl-L-methionine = 5-methylaminomethyl-2-thiouridine(34) in tRNA + S-adenosyl-L-homocysteine + H(+)</text>
        <dbReference type="Rhea" id="RHEA:19569"/>
        <dbReference type="Rhea" id="RHEA-COMP:10195"/>
        <dbReference type="Rhea" id="RHEA-COMP:10197"/>
        <dbReference type="ChEBI" id="CHEBI:15378"/>
        <dbReference type="ChEBI" id="CHEBI:57856"/>
        <dbReference type="ChEBI" id="CHEBI:59789"/>
        <dbReference type="ChEBI" id="CHEBI:74454"/>
        <dbReference type="ChEBI" id="CHEBI:74455"/>
        <dbReference type="EC" id="2.1.1.61"/>
    </reaction>
</comment>
<feature type="region of interest" description="tRNA (mnm(5)s(2)U34)-methyltransferase" evidence="10">
    <location>
        <begin position="1"/>
        <end position="228"/>
    </location>
</feature>
<dbReference type="EC" id="1.5.-.-" evidence="10"/>
<evidence type="ECO:0000256" key="10">
    <source>
        <dbReference type="HAMAP-Rule" id="MF_01102"/>
    </source>
</evidence>
<keyword evidence="2 10" id="KW-0489">Methyltransferase</keyword>
<keyword evidence="3 10" id="KW-0285">Flavoprotein</keyword>
<feature type="compositionally biased region" description="Polar residues" evidence="11">
    <location>
        <begin position="363"/>
        <end position="372"/>
    </location>
</feature>
<dbReference type="InterPro" id="IPR008471">
    <property type="entry name" value="MnmC-like_methylTransf"/>
</dbReference>
<keyword evidence="6 10" id="KW-0819">tRNA processing</keyword>
<dbReference type="GO" id="GO:0004808">
    <property type="term" value="F:tRNA (5-methylaminomethyl-2-thiouridylate)(34)-methyltransferase activity"/>
    <property type="evidence" value="ECO:0007669"/>
    <property type="project" value="UniProtKB-EC"/>
</dbReference>
<keyword evidence="1 10" id="KW-0963">Cytoplasm</keyword>
<evidence type="ECO:0000256" key="2">
    <source>
        <dbReference type="ARBA" id="ARBA00022603"/>
    </source>
</evidence>
<evidence type="ECO:0000256" key="4">
    <source>
        <dbReference type="ARBA" id="ARBA00022679"/>
    </source>
</evidence>
<evidence type="ECO:0000313" key="14">
    <source>
        <dbReference type="EMBL" id="MCJ0763144.1"/>
    </source>
</evidence>
<dbReference type="GO" id="GO:0002097">
    <property type="term" value="P:tRNA wobble base modification"/>
    <property type="evidence" value="ECO:0007669"/>
    <property type="project" value="UniProtKB-UniRule"/>
</dbReference>
<dbReference type="Pfam" id="PF05430">
    <property type="entry name" value="Methyltransf_30"/>
    <property type="match status" value="1"/>
</dbReference>
<dbReference type="GO" id="GO:0016645">
    <property type="term" value="F:oxidoreductase activity, acting on the CH-NH group of donors"/>
    <property type="evidence" value="ECO:0007669"/>
    <property type="project" value="InterPro"/>
</dbReference>
<comment type="similarity">
    <text evidence="10">In the C-terminal section; belongs to the DAO family.</text>
</comment>
<dbReference type="InterPro" id="IPR047785">
    <property type="entry name" value="tRNA_MNMC2"/>
</dbReference>
<dbReference type="NCBIfam" id="TIGR03197">
    <property type="entry name" value="MnmC_Cterm"/>
    <property type="match status" value="1"/>
</dbReference>
<dbReference type="AlphaFoldDB" id="A0A9X2AMB4"/>
<feature type="region of interest" description="Disordered" evidence="11">
    <location>
        <begin position="359"/>
        <end position="389"/>
    </location>
</feature>
<keyword evidence="15" id="KW-1185">Reference proteome</keyword>
<dbReference type="InterPro" id="IPR029063">
    <property type="entry name" value="SAM-dependent_MTases_sf"/>
</dbReference>
<evidence type="ECO:0000256" key="11">
    <source>
        <dbReference type="SAM" id="MobiDB-lite"/>
    </source>
</evidence>
<reference evidence="14" key="1">
    <citation type="submission" date="2022-03" db="EMBL/GenBank/DDBJ databases">
        <authorList>
            <person name="Woo C.Y."/>
        </authorList>
    </citation>
    <scope>NUCLEOTIDE SEQUENCE</scope>
    <source>
        <strain evidence="14">CYS-02</strain>
    </source>
</reference>
<feature type="compositionally biased region" description="Basic and acidic residues" evidence="11">
    <location>
        <begin position="219"/>
        <end position="238"/>
    </location>
</feature>
<accession>A0A9X2AMB4</accession>
<evidence type="ECO:0000256" key="5">
    <source>
        <dbReference type="ARBA" id="ARBA00022691"/>
    </source>
</evidence>
<comment type="subcellular location">
    <subcellularLocation>
        <location evidence="10">Cytoplasm</location>
    </subcellularLocation>
</comment>
<dbReference type="PANTHER" id="PTHR13847">
    <property type="entry name" value="SARCOSINE DEHYDROGENASE-RELATED"/>
    <property type="match status" value="1"/>
</dbReference>
<evidence type="ECO:0000259" key="13">
    <source>
        <dbReference type="Pfam" id="PF05430"/>
    </source>
</evidence>
<keyword evidence="5 10" id="KW-0949">S-adenosyl-L-methionine</keyword>
<dbReference type="InterPro" id="IPR006076">
    <property type="entry name" value="FAD-dep_OxRdtase"/>
</dbReference>
<dbReference type="HAMAP" id="MF_01102">
    <property type="entry name" value="MnmC"/>
    <property type="match status" value="1"/>
</dbReference>
<dbReference type="Pfam" id="PF01266">
    <property type="entry name" value="DAO"/>
    <property type="match status" value="1"/>
</dbReference>
<evidence type="ECO:0000313" key="15">
    <source>
        <dbReference type="Proteomes" id="UP001139447"/>
    </source>
</evidence>
<dbReference type="InterPro" id="IPR036188">
    <property type="entry name" value="FAD/NAD-bd_sf"/>
</dbReference>
<dbReference type="InterPro" id="IPR023032">
    <property type="entry name" value="tRNA_MAMT_biosynth_bifunc_MnmC"/>
</dbReference>
<keyword evidence="8 10" id="KW-0560">Oxidoreductase</keyword>
<comment type="function">
    <text evidence="10">Catalyzes the last two steps in the biosynthesis of 5-methylaminomethyl-2-thiouridine (mnm(5)s(2)U) at the wobble position (U34) in tRNA. Catalyzes the FAD-dependent demodification of cmnm(5)s(2)U34 to nm(5)s(2)U34, followed by the transfer of a methyl group from S-adenosyl-L-methionine to nm(5)s(2)U34, to form mnm(5)s(2)U34.</text>
</comment>
<feature type="domain" description="FAD dependent oxidoreductase" evidence="12">
    <location>
        <begin position="249"/>
        <end position="611"/>
    </location>
</feature>
<dbReference type="EC" id="2.1.1.61" evidence="10"/>
<dbReference type="SUPFAM" id="SSF51905">
    <property type="entry name" value="FAD/NAD(P)-binding domain"/>
    <property type="match status" value="1"/>
</dbReference>
<evidence type="ECO:0000259" key="12">
    <source>
        <dbReference type="Pfam" id="PF01266"/>
    </source>
</evidence>
<dbReference type="Proteomes" id="UP001139447">
    <property type="component" value="Unassembled WGS sequence"/>
</dbReference>
<feature type="domain" description="MnmC-like methyltransferase" evidence="13">
    <location>
        <begin position="105"/>
        <end position="226"/>
    </location>
</feature>
<name>A0A9X2AMB4_9BURK</name>
<keyword evidence="4 10" id="KW-0808">Transferase</keyword>
<dbReference type="Gene3D" id="3.30.9.10">
    <property type="entry name" value="D-Amino Acid Oxidase, subunit A, domain 2"/>
    <property type="match status" value="1"/>
</dbReference>
<dbReference type="RefSeq" id="WP_243305745.1">
    <property type="nucleotide sequence ID" value="NZ_JALGBI010000001.1"/>
</dbReference>
<dbReference type="GO" id="GO:0032259">
    <property type="term" value="P:methylation"/>
    <property type="evidence" value="ECO:0007669"/>
    <property type="project" value="UniProtKB-KW"/>
</dbReference>
<evidence type="ECO:0000256" key="6">
    <source>
        <dbReference type="ARBA" id="ARBA00022694"/>
    </source>
</evidence>
<evidence type="ECO:0000256" key="9">
    <source>
        <dbReference type="ARBA" id="ARBA00023268"/>
    </source>
</evidence>
<evidence type="ECO:0000256" key="8">
    <source>
        <dbReference type="ARBA" id="ARBA00023002"/>
    </source>
</evidence>
<proteinExistence type="inferred from homology"/>
<evidence type="ECO:0000256" key="3">
    <source>
        <dbReference type="ARBA" id="ARBA00022630"/>
    </source>
</evidence>
<feature type="region of interest" description="Disordered" evidence="11">
    <location>
        <begin position="219"/>
        <end position="241"/>
    </location>
</feature>
<sequence length="635" mass="67858">MAEAVEWLADGWPRSPRFDDIYRSEAGALAQARQVFLHGCGLPQAWAGQAQWRVLETGFGLGMNFLATWLAWKTDPERPRLLHFVSVEAFPVGAADLLRSAAAHPELQPLAEALARQWQGLLPGFHRLAFEDGRVLLTLCIGEVQPMLRELAFETDAVFLDGFSPQRNPAMWEVHTLKAVARLCRRGTRMATWTVARAVRDGLEQCGFAVAKAPGLPPKRDSLSGEFNPRWEPRRPRTPEPAPMAAARCAVVGGGIAGAAVAASLARRGWQVQVLDAAARPAAGASGLPAGLLAPHVSPDDSLLSRLTRAGVRATRQQMQALLQAGFDWDASGVLEHRVDGSPGLPPAWRTPDLAAAARDWTQDATPGQRQQAGLPAADDSDDGTAPALWHGSAGWLQPARLVEAWLAQPGIRWQGKACVAQLEHDGEGWQLHDAQGGLLARADLVVLAAGPASRTLAALRPGLPALPLQAIRGQVSWAPHQPGDREALPPFPVNGHGSLIPALPLATGPVWLTGASFERDSADLQPRAADHLANLERLQALLPQAAHQLAAAFKEGRVQAWTGVRCASPDRLPLVGPLDPAHQPGLWVCTAMGSRGLTLAALCAELLAARLHGEPAALERQLAQALAAGRWIRP</sequence>